<gene>
    <name evidence="4" type="ORF">HCUR_00626</name>
</gene>
<dbReference type="EMBL" id="PHHC01000080">
    <property type="protein sequence ID" value="PPE03849.1"/>
    <property type="molecule type" value="Genomic_DNA"/>
</dbReference>
<feature type="coiled-coil region" evidence="1">
    <location>
        <begin position="231"/>
        <end position="262"/>
    </location>
</feature>
<name>A0A2S5R945_9PROT</name>
<feature type="signal peptide" evidence="3">
    <location>
        <begin position="1"/>
        <end position="26"/>
    </location>
</feature>
<keyword evidence="3" id="KW-0732">Signal</keyword>
<feature type="compositionally biased region" description="Basic and acidic residues" evidence="2">
    <location>
        <begin position="455"/>
        <end position="466"/>
    </location>
</feature>
<sequence>MKNLMLKYVIILFFSGVLVCQDSVHAADEHEYPNNQKNQGQQELENFLEQTSESALAQLNAEQDNNVQNLLVQQRIEYQQYEQDQESINLKLSQLMQKNKEMQEAEQTYKKARQSQKDTLKRMIEEDSEQSKLEIQSMNNGYQEIMKRVIDAQTLKDHVATLEALYAPLPFWAQQEYCKMVQEALQVRDRVNSSILETQQLQRQRNQEMLKGKEIRFTQLNQMQQRHTQFIEEYDKSSQSQQDQLQKELQQLAWQQAELNQRARPEWAQFDTKYNEIELQLRQPLLVEIGVTSRFPDVSHDALQHLHSQLEQKQYFLGRADHQDELQSLNLIHKNSQGHYFLRAIARVRKNCQGRRYLECAALVDRNLKGGQVLEPLKSKDSVSLQVLQSLHQNDPDLVPPNALFDPYIVPRDSRIKFFLVFLEGNHKFSTRVPEPFQNQKTKQWEDLDGIPENEVSRKIEQADQQ</sequence>
<evidence type="ECO:0000313" key="5">
    <source>
        <dbReference type="Proteomes" id="UP000239425"/>
    </source>
</evidence>
<proteinExistence type="predicted"/>
<evidence type="ECO:0008006" key="6">
    <source>
        <dbReference type="Google" id="ProtNLM"/>
    </source>
</evidence>
<evidence type="ECO:0000313" key="4">
    <source>
        <dbReference type="EMBL" id="PPE03849.1"/>
    </source>
</evidence>
<feature type="chain" id="PRO_5015484271" description="Chromosome partition protein Smc" evidence="3">
    <location>
        <begin position="27"/>
        <end position="466"/>
    </location>
</feature>
<feature type="coiled-coil region" evidence="1">
    <location>
        <begin position="78"/>
        <end position="122"/>
    </location>
</feature>
<organism evidence="4 5">
    <name type="scientific">Holospora curviuscula</name>
    <dbReference type="NCBI Taxonomy" id="1082868"/>
    <lineage>
        <taxon>Bacteria</taxon>
        <taxon>Pseudomonadati</taxon>
        <taxon>Pseudomonadota</taxon>
        <taxon>Alphaproteobacteria</taxon>
        <taxon>Holosporales</taxon>
        <taxon>Holosporaceae</taxon>
        <taxon>Holospora</taxon>
    </lineage>
</organism>
<dbReference type="Proteomes" id="UP000239425">
    <property type="component" value="Unassembled WGS sequence"/>
</dbReference>
<comment type="caution">
    <text evidence="4">The sequence shown here is derived from an EMBL/GenBank/DDBJ whole genome shotgun (WGS) entry which is preliminary data.</text>
</comment>
<evidence type="ECO:0000256" key="2">
    <source>
        <dbReference type="SAM" id="MobiDB-lite"/>
    </source>
</evidence>
<feature type="region of interest" description="Disordered" evidence="2">
    <location>
        <begin position="438"/>
        <end position="466"/>
    </location>
</feature>
<accession>A0A2S5R945</accession>
<keyword evidence="5" id="KW-1185">Reference proteome</keyword>
<evidence type="ECO:0000256" key="3">
    <source>
        <dbReference type="SAM" id="SignalP"/>
    </source>
</evidence>
<dbReference type="AlphaFoldDB" id="A0A2S5R945"/>
<reference evidence="4 5" key="1">
    <citation type="submission" date="2017-11" db="EMBL/GenBank/DDBJ databases">
        <title>Comparative genomic analysis of Holospora spp., intranuclear symbionts of paramecia.</title>
        <authorList>
            <person name="Garushyants S.K."/>
            <person name="Beliavskaya A."/>
            <person name="Malko D.B."/>
            <person name="Logacheva M.D."/>
            <person name="Rautian M.S."/>
            <person name="Gelfand M.S."/>
        </authorList>
    </citation>
    <scope>NUCLEOTIDE SEQUENCE [LARGE SCALE GENOMIC DNA]</scope>
    <source>
        <strain evidence="5">02AZ16</strain>
    </source>
</reference>
<evidence type="ECO:0000256" key="1">
    <source>
        <dbReference type="SAM" id="Coils"/>
    </source>
</evidence>
<protein>
    <recommendedName>
        <fullName evidence="6">Chromosome partition protein Smc</fullName>
    </recommendedName>
</protein>
<keyword evidence="1" id="KW-0175">Coiled coil</keyword>